<proteinExistence type="inferred from homology"/>
<dbReference type="PANTHER" id="PTHR11764">
    <property type="entry name" value="TERPENE CYCLASE/MUTASE FAMILY MEMBER"/>
    <property type="match status" value="1"/>
</dbReference>
<dbReference type="GO" id="GO:0000250">
    <property type="term" value="F:lanosterol synthase activity"/>
    <property type="evidence" value="ECO:0007669"/>
    <property type="project" value="TreeGrafter"/>
</dbReference>
<dbReference type="SFLD" id="SFLDG01016">
    <property type="entry name" value="Prenyltransferase_Like_2"/>
    <property type="match status" value="1"/>
</dbReference>
<dbReference type="HOGENOM" id="CLU_009074_2_1_1"/>
<reference evidence="10 11" key="1">
    <citation type="submission" date="2014-05" db="EMBL/GenBank/DDBJ databases">
        <title>Draft genome sequence of a rare smut relative, Tilletiaria anomala UBC 951.</title>
        <authorList>
            <consortium name="DOE Joint Genome Institute"/>
            <person name="Toome M."/>
            <person name="Kuo A."/>
            <person name="Henrissat B."/>
            <person name="Lipzen A."/>
            <person name="Tritt A."/>
            <person name="Yoshinaga Y."/>
            <person name="Zane M."/>
            <person name="Barry K."/>
            <person name="Grigoriev I.V."/>
            <person name="Spatafora J.W."/>
            <person name="Aimea M.C."/>
        </authorList>
    </citation>
    <scope>NUCLEOTIDE SEQUENCE [LARGE SCALE GENOMIC DNA]</scope>
    <source>
        <strain evidence="10 11">UBC 951</strain>
    </source>
</reference>
<evidence type="ECO:0000256" key="3">
    <source>
        <dbReference type="ARBA" id="ARBA00022737"/>
    </source>
</evidence>
<gene>
    <name evidence="10" type="ORF">K437DRAFT_189940</name>
</gene>
<organism evidence="10 11">
    <name type="scientific">Tilletiaria anomala (strain ATCC 24038 / CBS 436.72 / UBC 951)</name>
    <dbReference type="NCBI Taxonomy" id="1037660"/>
    <lineage>
        <taxon>Eukaryota</taxon>
        <taxon>Fungi</taxon>
        <taxon>Dikarya</taxon>
        <taxon>Basidiomycota</taxon>
        <taxon>Ustilaginomycotina</taxon>
        <taxon>Exobasidiomycetes</taxon>
        <taxon>Georgefischeriales</taxon>
        <taxon>Tilletiariaceae</taxon>
        <taxon>Tilletiaria</taxon>
    </lineage>
</organism>
<evidence type="ECO:0000256" key="2">
    <source>
        <dbReference type="ARBA" id="ARBA00022516"/>
    </source>
</evidence>
<dbReference type="GO" id="GO:0016104">
    <property type="term" value="P:triterpenoid biosynthetic process"/>
    <property type="evidence" value="ECO:0007669"/>
    <property type="project" value="InterPro"/>
</dbReference>
<evidence type="ECO:0000256" key="4">
    <source>
        <dbReference type="ARBA" id="ARBA00022955"/>
    </source>
</evidence>
<dbReference type="InterPro" id="IPR008930">
    <property type="entry name" value="Terpenoid_cyclase/PrenylTrfase"/>
</dbReference>
<dbReference type="InterPro" id="IPR032697">
    <property type="entry name" value="SQ_cyclase_N"/>
</dbReference>
<dbReference type="Proteomes" id="UP000027361">
    <property type="component" value="Unassembled WGS sequence"/>
</dbReference>
<dbReference type="SUPFAM" id="SSF48239">
    <property type="entry name" value="Terpenoid cyclases/Protein prenyltransferases"/>
    <property type="match status" value="2"/>
</dbReference>
<dbReference type="OrthoDB" id="21502at2759"/>
<dbReference type="OMA" id="CWARQTI"/>
<keyword evidence="5" id="KW-0443">Lipid metabolism</keyword>
<keyword evidence="3" id="KW-0677">Repeat</keyword>
<dbReference type="FunFam" id="1.50.10.20:FF:000003">
    <property type="entry name" value="Terpene cyclase/mutase family member"/>
    <property type="match status" value="1"/>
</dbReference>
<dbReference type="Gene3D" id="6.20.120.20">
    <property type="match status" value="1"/>
</dbReference>
<dbReference type="Pfam" id="PF13249">
    <property type="entry name" value="SQHop_cyclase_N"/>
    <property type="match status" value="1"/>
</dbReference>
<dbReference type="AlphaFoldDB" id="A0A066VF56"/>
<dbReference type="NCBIfam" id="TIGR01787">
    <property type="entry name" value="squalene_cyclas"/>
    <property type="match status" value="1"/>
</dbReference>
<evidence type="ECO:0000313" key="10">
    <source>
        <dbReference type="EMBL" id="KDN40342.1"/>
    </source>
</evidence>
<dbReference type="FunCoup" id="A0A066VF56">
    <property type="interactions" value="72"/>
</dbReference>
<protein>
    <recommendedName>
        <fullName evidence="7">Terpene cyclase/mutase family member</fullName>
        <ecNumber evidence="7">5.4.99.-</ecNumber>
    </recommendedName>
</protein>
<sequence length="730" mass="82618">MASAPSSSRSIDGFTASSASLPRTDLTRWRLRTSAGSHGRHTWHYLPDDPNVLKEWPQTDEDKYWLGLEMNAPTLKPAETPFDAAQNGFKFYKRIQASDGHWSGEYGGPMFLLPGLIIGMYATQTPIPQEWRIEIVRYLSNKANKDGGWGIHIEGPSTVFGTALNYATCRLLGLDKEHPMMVKARGTLHRLGGASGIPSWGKLWLAVLNAYEWEGMNPIPPELWLLPDWLPIHPWRWWIHTRMVYIPMGFLWGKKFKAKLDPLIEELRQELFVEPYDSIDWPAQRNNIAKADIFYPHTKVLNGLMAVLGVYDSCRIEALRQAGIRRAYYLLCLEDDNTSYQCLGPVNKMLNYVARWSMEGSDSEAMKQHREKLNDFVWMSGEGAMMTGTNGSQLWDASFIGQALVDSGIALQKEHQDSCQELLNWLDKCQIREHPKHYKEAYRFGTKGAWPFSTPEQGYVVSDCTGEGLKAVIDLQSLGTLENKVSEERLHDAVDLILTLQNPSGGFASYETINGPKLLEWINPAEVFGDIMVEYEYAECTTSAITGLLKFRQISEYRRQDIDGTVAAAVKYILSIQRADGSWLGSWGIAFTYGAVFALESLRSAGLTYDNTPEVQMACKFLLSKQMEDGGWGETYESCVTGEYVQAPTSQVVQTAWAGIALLHANYHKADPEPIKRAVRLIMSRQQPDGRWNQELIEGVFNRNCMISYPSYKHAFPIWFLGKAARELNW</sequence>
<dbReference type="GO" id="GO:0006696">
    <property type="term" value="P:ergosterol biosynthetic process"/>
    <property type="evidence" value="ECO:0007669"/>
    <property type="project" value="TreeGrafter"/>
</dbReference>
<dbReference type="EMBL" id="JMSN01000092">
    <property type="protein sequence ID" value="KDN40342.1"/>
    <property type="molecule type" value="Genomic_DNA"/>
</dbReference>
<dbReference type="PANTHER" id="PTHR11764:SF20">
    <property type="entry name" value="LANOSTEROL SYNTHASE"/>
    <property type="match status" value="1"/>
</dbReference>
<evidence type="ECO:0000256" key="6">
    <source>
        <dbReference type="ARBA" id="ARBA00023235"/>
    </source>
</evidence>
<dbReference type="Pfam" id="PF13243">
    <property type="entry name" value="SQHop_cyclase_C"/>
    <property type="match status" value="1"/>
</dbReference>
<keyword evidence="6 7" id="KW-0413">Isomerase</keyword>
<keyword evidence="11" id="KW-1185">Reference proteome</keyword>
<keyword evidence="4" id="KW-0752">Steroid biosynthesis</keyword>
<dbReference type="GO" id="GO:0005811">
    <property type="term" value="C:lipid droplet"/>
    <property type="evidence" value="ECO:0007669"/>
    <property type="project" value="InterPro"/>
</dbReference>
<dbReference type="GeneID" id="25261980"/>
<accession>A0A066VF56</accession>
<evidence type="ECO:0000313" key="11">
    <source>
        <dbReference type="Proteomes" id="UP000027361"/>
    </source>
</evidence>
<dbReference type="Gene3D" id="1.50.10.20">
    <property type="match status" value="2"/>
</dbReference>
<dbReference type="RefSeq" id="XP_013241353.1">
    <property type="nucleotide sequence ID" value="XM_013385899.1"/>
</dbReference>
<keyword evidence="2" id="KW-0444">Lipid biosynthesis</keyword>
<dbReference type="InParanoid" id="A0A066VF56"/>
<comment type="caution">
    <text evidence="10">The sequence shown here is derived from an EMBL/GenBank/DDBJ whole genome shotgun (WGS) entry which is preliminary data.</text>
</comment>
<dbReference type="PROSITE" id="PS01074">
    <property type="entry name" value="TERPENE_SYNTHASES"/>
    <property type="match status" value="1"/>
</dbReference>
<evidence type="ECO:0000259" key="9">
    <source>
        <dbReference type="Pfam" id="PF13249"/>
    </source>
</evidence>
<evidence type="ECO:0000256" key="7">
    <source>
        <dbReference type="RuleBase" id="RU362003"/>
    </source>
</evidence>
<dbReference type="InterPro" id="IPR002365">
    <property type="entry name" value="Terpene_synthase_CS"/>
</dbReference>
<dbReference type="EC" id="5.4.99.-" evidence="7"/>
<feature type="domain" description="Squalene cyclase C-terminal" evidence="8">
    <location>
        <begin position="392"/>
        <end position="724"/>
    </location>
</feature>
<dbReference type="InterPro" id="IPR032696">
    <property type="entry name" value="SQ_cyclase_C"/>
</dbReference>
<evidence type="ECO:0000256" key="1">
    <source>
        <dbReference type="ARBA" id="ARBA00009755"/>
    </source>
</evidence>
<name>A0A066VF56_TILAU</name>
<dbReference type="CDD" id="cd02892">
    <property type="entry name" value="SQCY_1"/>
    <property type="match status" value="1"/>
</dbReference>
<dbReference type="InterPro" id="IPR018333">
    <property type="entry name" value="Squalene_cyclase"/>
</dbReference>
<comment type="similarity">
    <text evidence="1 7">Belongs to the terpene cyclase/mutase family.</text>
</comment>
<feature type="domain" description="Squalene cyclase N-terminal" evidence="9">
    <location>
        <begin position="94"/>
        <end position="379"/>
    </location>
</feature>
<evidence type="ECO:0000256" key="5">
    <source>
        <dbReference type="ARBA" id="ARBA00023098"/>
    </source>
</evidence>
<dbReference type="STRING" id="1037660.A0A066VF56"/>
<evidence type="ECO:0000259" key="8">
    <source>
        <dbReference type="Pfam" id="PF13243"/>
    </source>
</evidence>